<dbReference type="Pfam" id="PF00294">
    <property type="entry name" value="PfkB"/>
    <property type="match status" value="1"/>
</dbReference>
<evidence type="ECO:0000259" key="3">
    <source>
        <dbReference type="Pfam" id="PF00294"/>
    </source>
</evidence>
<keyword evidence="2 4" id="KW-0418">Kinase</keyword>
<dbReference type="KEGG" id="qdo:H9Q78_10660"/>
<gene>
    <name evidence="4" type="ORF">H9Q78_10660</name>
</gene>
<evidence type="ECO:0000256" key="1">
    <source>
        <dbReference type="ARBA" id="ARBA00022679"/>
    </source>
</evidence>
<keyword evidence="5" id="KW-1185">Reference proteome</keyword>
<dbReference type="InterPro" id="IPR029056">
    <property type="entry name" value="Ribokinase-like"/>
</dbReference>
<evidence type="ECO:0000313" key="4">
    <source>
        <dbReference type="EMBL" id="QNM04903.1"/>
    </source>
</evidence>
<protein>
    <submittedName>
        <fullName evidence="4">Carbohydrate kinase family protein</fullName>
    </submittedName>
</protein>
<accession>A0A7G9G271</accession>
<evidence type="ECO:0000256" key="2">
    <source>
        <dbReference type="ARBA" id="ARBA00022777"/>
    </source>
</evidence>
<dbReference type="CDD" id="cd01166">
    <property type="entry name" value="KdgK"/>
    <property type="match status" value="1"/>
</dbReference>
<dbReference type="GO" id="GO:0005829">
    <property type="term" value="C:cytosol"/>
    <property type="evidence" value="ECO:0007669"/>
    <property type="project" value="TreeGrafter"/>
</dbReference>
<dbReference type="Gene3D" id="3.40.1190.20">
    <property type="match status" value="1"/>
</dbReference>
<dbReference type="RefSeq" id="WP_249301657.1">
    <property type="nucleotide sequence ID" value="NZ_CP060634.1"/>
</dbReference>
<evidence type="ECO:0000313" key="5">
    <source>
        <dbReference type="Proteomes" id="UP000515823"/>
    </source>
</evidence>
<dbReference type="EMBL" id="CP060634">
    <property type="protein sequence ID" value="QNM04903.1"/>
    <property type="molecule type" value="Genomic_DNA"/>
</dbReference>
<feature type="domain" description="Carbohydrate kinase PfkB" evidence="3">
    <location>
        <begin position="10"/>
        <end position="300"/>
    </location>
</feature>
<dbReference type="PANTHER" id="PTHR10584:SF166">
    <property type="entry name" value="RIBOKINASE"/>
    <property type="match status" value="1"/>
</dbReference>
<dbReference type="SUPFAM" id="SSF53613">
    <property type="entry name" value="Ribokinase-like"/>
    <property type="match status" value="1"/>
</dbReference>
<dbReference type="GO" id="GO:0016301">
    <property type="term" value="F:kinase activity"/>
    <property type="evidence" value="ECO:0007669"/>
    <property type="project" value="UniProtKB-KW"/>
</dbReference>
<reference evidence="4 5" key="1">
    <citation type="submission" date="2020-08" db="EMBL/GenBank/DDBJ databases">
        <authorList>
            <person name="Liu C."/>
            <person name="Sun Q."/>
        </authorList>
    </citation>
    <scope>NUCLEOTIDE SEQUENCE [LARGE SCALE GENOMIC DNA]</scope>
    <source>
        <strain evidence="4 5">NSJ-38</strain>
    </source>
</reference>
<name>A0A7G9G271_9FIRM</name>
<dbReference type="InterPro" id="IPR011611">
    <property type="entry name" value="PfkB_dom"/>
</dbReference>
<keyword evidence="1" id="KW-0808">Transferase</keyword>
<dbReference type="Proteomes" id="UP000515823">
    <property type="component" value="Chromosome"/>
</dbReference>
<proteinExistence type="predicted"/>
<dbReference type="PRINTS" id="PR00990">
    <property type="entry name" value="RIBOKINASE"/>
</dbReference>
<dbReference type="GO" id="GO:0006796">
    <property type="term" value="P:phosphate-containing compound metabolic process"/>
    <property type="evidence" value="ECO:0007669"/>
    <property type="project" value="UniProtKB-ARBA"/>
</dbReference>
<dbReference type="AlphaFoldDB" id="A0A7G9G271"/>
<organism evidence="4 5">
    <name type="scientific">Qiania dongpingensis</name>
    <dbReference type="NCBI Taxonomy" id="2763669"/>
    <lineage>
        <taxon>Bacteria</taxon>
        <taxon>Bacillati</taxon>
        <taxon>Bacillota</taxon>
        <taxon>Clostridia</taxon>
        <taxon>Lachnospirales</taxon>
        <taxon>Lachnospiraceae</taxon>
        <taxon>Qiania</taxon>
    </lineage>
</organism>
<dbReference type="InterPro" id="IPR002139">
    <property type="entry name" value="Ribo/fructo_kinase"/>
</dbReference>
<dbReference type="PANTHER" id="PTHR10584">
    <property type="entry name" value="SUGAR KINASE"/>
    <property type="match status" value="1"/>
</dbReference>
<sequence>MDNQNKEYDVICIGQVVQDILVTDIPEDALVSGKDTVMAGQVLLASGGDAVNEAVTLARLGDHSALLTRLDKRNVGDMIFGDLVREGVDTSLLVRPDDCRTFSTVVVVKPNGDHSFLVGPGENFTPEMSDVDLSVLRKTRAVTAGSLFALGALDQNGIEVIFEEAQKAGALTIADMNFDCAGIGPHAVKKVYPYTDYLMPSYDEAVYVTGEKDPDAIADVFLNAGVKNVVLKMGAEGCFFKSGEKRFFTDPFKIKPLDTTGCGDNFVAGFVHCLLKGMEPEACAEFACGAGALNSQGLGAHLYIRSEQHVEEFIRQAEKAALNRK</sequence>